<accession>A0ACA9SZU0</accession>
<name>A0ACA9SZU0_9GLOM</name>
<evidence type="ECO:0000313" key="2">
    <source>
        <dbReference type="Proteomes" id="UP000789920"/>
    </source>
</evidence>
<evidence type="ECO:0000313" key="1">
    <source>
        <dbReference type="EMBL" id="CAG8852328.1"/>
    </source>
</evidence>
<dbReference type="Proteomes" id="UP000789920">
    <property type="component" value="Unassembled WGS sequence"/>
</dbReference>
<gene>
    <name evidence="1" type="ORF">RPERSI_LOCUS37026</name>
</gene>
<comment type="caution">
    <text evidence="1">The sequence shown here is derived from an EMBL/GenBank/DDBJ whole genome shotgun (WGS) entry which is preliminary data.</text>
</comment>
<feature type="non-terminal residue" evidence="1">
    <location>
        <position position="1"/>
    </location>
</feature>
<keyword evidence="2" id="KW-1185">Reference proteome</keyword>
<proteinExistence type="predicted"/>
<reference evidence="1" key="1">
    <citation type="submission" date="2021-06" db="EMBL/GenBank/DDBJ databases">
        <authorList>
            <person name="Kallberg Y."/>
            <person name="Tangrot J."/>
            <person name="Rosling A."/>
        </authorList>
    </citation>
    <scope>NUCLEOTIDE SEQUENCE</scope>
    <source>
        <strain evidence="1">MA461A</strain>
    </source>
</reference>
<protein>
    <submittedName>
        <fullName evidence="1">18203_t:CDS:1</fullName>
    </submittedName>
</protein>
<organism evidence="1 2">
    <name type="scientific">Racocetra persica</name>
    <dbReference type="NCBI Taxonomy" id="160502"/>
    <lineage>
        <taxon>Eukaryota</taxon>
        <taxon>Fungi</taxon>
        <taxon>Fungi incertae sedis</taxon>
        <taxon>Mucoromycota</taxon>
        <taxon>Glomeromycotina</taxon>
        <taxon>Glomeromycetes</taxon>
        <taxon>Diversisporales</taxon>
        <taxon>Gigasporaceae</taxon>
        <taxon>Racocetra</taxon>
    </lineage>
</organism>
<feature type="non-terminal residue" evidence="1">
    <location>
        <position position="111"/>
    </location>
</feature>
<sequence length="111" mass="12703">TIQVLDGKMRSLQDEGYGDTDKSDSLTPNKIVSYLNHEYLSINNNEKKNNQGGVFYHQRYGHTNTRSIPIPANNPKNQFIPVKDILLYLSKRPSECQSTDALFLECIRKQS</sequence>
<dbReference type="EMBL" id="CAJVQC010181287">
    <property type="protein sequence ID" value="CAG8852328.1"/>
    <property type="molecule type" value="Genomic_DNA"/>
</dbReference>